<dbReference type="EMBL" id="LCAB01000009">
    <property type="protein sequence ID" value="KKR82736.1"/>
    <property type="molecule type" value="Genomic_DNA"/>
</dbReference>
<dbReference type="Proteomes" id="UP000034601">
    <property type="component" value="Unassembled WGS sequence"/>
</dbReference>
<evidence type="ECO:0000313" key="2">
    <source>
        <dbReference type="Proteomes" id="UP000034601"/>
    </source>
</evidence>
<sequence>MTENLEGDILKQIAVVGSAASMELKEEQDEVYEELRRNLRIQYLRGVIDTTAYLLKCREGDVAMIETIVGRGRYRYRRSREIVDRYPALGE</sequence>
<protein>
    <submittedName>
        <fullName evidence="1">Uncharacterized protein</fullName>
    </submittedName>
</protein>
<evidence type="ECO:0000313" key="1">
    <source>
        <dbReference type="EMBL" id="KKR82736.1"/>
    </source>
</evidence>
<name>A0A0G0U6B4_9BACT</name>
<reference evidence="1 2" key="1">
    <citation type="journal article" date="2015" name="Nature">
        <title>rRNA introns, odd ribosomes, and small enigmatic genomes across a large radiation of phyla.</title>
        <authorList>
            <person name="Brown C.T."/>
            <person name="Hug L.A."/>
            <person name="Thomas B.C."/>
            <person name="Sharon I."/>
            <person name="Castelle C.J."/>
            <person name="Singh A."/>
            <person name="Wilkins M.J."/>
            <person name="Williams K.H."/>
            <person name="Banfield J.F."/>
        </authorList>
    </citation>
    <scope>NUCLEOTIDE SEQUENCE [LARGE SCALE GENOMIC DNA]</scope>
</reference>
<organism evidence="1 2">
    <name type="scientific">Candidatus Daviesbacteria bacterium GW2011_GWA2_40_9</name>
    <dbReference type="NCBI Taxonomy" id="1618424"/>
    <lineage>
        <taxon>Bacteria</taxon>
        <taxon>Candidatus Daviesiibacteriota</taxon>
    </lineage>
</organism>
<proteinExistence type="predicted"/>
<gene>
    <name evidence="1" type="ORF">UU29_C0009G0007</name>
</gene>
<dbReference type="AlphaFoldDB" id="A0A0G0U6B4"/>
<comment type="caution">
    <text evidence="1">The sequence shown here is derived from an EMBL/GenBank/DDBJ whole genome shotgun (WGS) entry which is preliminary data.</text>
</comment>
<accession>A0A0G0U6B4</accession>